<dbReference type="AlphaFoldDB" id="A0A133U532"/>
<gene>
    <name evidence="6" type="ORF">AKJ61_03150</name>
</gene>
<dbReference type="PANTHER" id="PTHR21294">
    <property type="entry name" value="ELECTRON TRANSFER FLAVOPROTEIN BETA-SUBUNIT"/>
    <property type="match status" value="1"/>
</dbReference>
<evidence type="ECO:0000259" key="5">
    <source>
        <dbReference type="SMART" id="SM00893"/>
    </source>
</evidence>
<dbReference type="EMBL" id="LHXK01000043">
    <property type="protein sequence ID" value="KXA89303.1"/>
    <property type="molecule type" value="Genomic_DNA"/>
</dbReference>
<feature type="region of interest" description="Disordered" evidence="4">
    <location>
        <begin position="225"/>
        <end position="244"/>
    </location>
</feature>
<dbReference type="Gene3D" id="3.40.50.620">
    <property type="entry name" value="HUPs"/>
    <property type="match status" value="1"/>
</dbReference>
<evidence type="ECO:0000256" key="3">
    <source>
        <dbReference type="ARBA" id="ARBA00022982"/>
    </source>
</evidence>
<dbReference type="Proteomes" id="UP000070184">
    <property type="component" value="Unassembled WGS sequence"/>
</dbReference>
<dbReference type="PIRSF" id="PIRSF000090">
    <property type="entry name" value="Beta-ETF"/>
    <property type="match status" value="1"/>
</dbReference>
<dbReference type="CDD" id="cd01714">
    <property type="entry name" value="ETF_beta"/>
    <property type="match status" value="1"/>
</dbReference>
<evidence type="ECO:0000313" key="6">
    <source>
        <dbReference type="EMBL" id="KXA89303.1"/>
    </source>
</evidence>
<comment type="caution">
    <text evidence="6">The sequence shown here is derived from an EMBL/GenBank/DDBJ whole genome shotgun (WGS) entry which is preliminary data.</text>
</comment>
<dbReference type="InterPro" id="IPR014730">
    <property type="entry name" value="ETF_a/b_N"/>
</dbReference>
<dbReference type="InterPro" id="IPR033948">
    <property type="entry name" value="ETF_beta_N"/>
</dbReference>
<evidence type="ECO:0000313" key="7">
    <source>
        <dbReference type="Proteomes" id="UP000070184"/>
    </source>
</evidence>
<accession>A0A133U532</accession>
<sequence length="262" mass="28944">MNIAVCVKDSPASMEDVAVTEGGQLDDKYLSYNINEWDSSALEAAVQLKEEHDGKIHVINISPRKNEKLLRKCLARGADEAILIQAEAFEKNDPQTSARILADVLKEMDLDIILTGLQSDDIGHSIVGGTLAQLLDLPFAPFVCDIKYDEDTNKATVKQLLEAGVEREIRIDTPTVLAVETRIAEPQPPTMMAIRKTEGQEIHKRTLQDLDLTEEVVGEKGAETKIKKYKKSPPPEAAEILEGSPKEVSQKIVHILSKKGLR</sequence>
<reference evidence="6 7" key="1">
    <citation type="journal article" date="2016" name="Sci. Rep.">
        <title>Metabolic traits of an uncultured archaeal lineage -MSBL1- from brine pools of the Red Sea.</title>
        <authorList>
            <person name="Mwirichia R."/>
            <person name="Alam I."/>
            <person name="Rashid M."/>
            <person name="Vinu M."/>
            <person name="Ba-Alawi W."/>
            <person name="Anthony Kamau A."/>
            <person name="Kamanda Ngugi D."/>
            <person name="Goker M."/>
            <person name="Klenk H.P."/>
            <person name="Bajic V."/>
            <person name="Stingl U."/>
        </authorList>
    </citation>
    <scope>NUCLEOTIDE SEQUENCE [LARGE SCALE GENOMIC DNA]</scope>
    <source>
        <strain evidence="6">SCGC-AAA259B11</strain>
    </source>
</reference>
<dbReference type="SMART" id="SM00893">
    <property type="entry name" value="ETF"/>
    <property type="match status" value="1"/>
</dbReference>
<protein>
    <recommendedName>
        <fullName evidence="5">Electron transfer flavoprotein alpha/beta-subunit N-terminal domain-containing protein</fullName>
    </recommendedName>
</protein>
<feature type="domain" description="Electron transfer flavoprotein alpha/beta-subunit N-terminal" evidence="5">
    <location>
        <begin position="22"/>
        <end position="214"/>
    </location>
</feature>
<name>A0A133U532_9EURY</name>
<dbReference type="Pfam" id="PF01012">
    <property type="entry name" value="ETF"/>
    <property type="match status" value="1"/>
</dbReference>
<dbReference type="SUPFAM" id="SSF52402">
    <property type="entry name" value="Adenine nucleotide alpha hydrolases-like"/>
    <property type="match status" value="1"/>
</dbReference>
<keyword evidence="7" id="KW-1185">Reference proteome</keyword>
<keyword evidence="3" id="KW-0249">Electron transport</keyword>
<organism evidence="6 7">
    <name type="scientific">candidate division MSBL1 archaeon SCGC-AAA259B11</name>
    <dbReference type="NCBI Taxonomy" id="1698260"/>
    <lineage>
        <taxon>Archaea</taxon>
        <taxon>Methanobacteriati</taxon>
        <taxon>Methanobacteriota</taxon>
        <taxon>candidate division MSBL1</taxon>
    </lineage>
</organism>
<proteinExistence type="inferred from homology"/>
<evidence type="ECO:0000256" key="4">
    <source>
        <dbReference type="SAM" id="MobiDB-lite"/>
    </source>
</evidence>
<dbReference type="GO" id="GO:0009055">
    <property type="term" value="F:electron transfer activity"/>
    <property type="evidence" value="ECO:0007669"/>
    <property type="project" value="InterPro"/>
</dbReference>
<dbReference type="InterPro" id="IPR014729">
    <property type="entry name" value="Rossmann-like_a/b/a_fold"/>
</dbReference>
<comment type="similarity">
    <text evidence="1">Belongs to the ETF beta-subunit/FixA family.</text>
</comment>
<keyword evidence="2" id="KW-0813">Transport</keyword>
<evidence type="ECO:0000256" key="1">
    <source>
        <dbReference type="ARBA" id="ARBA00007557"/>
    </source>
</evidence>
<dbReference type="InterPro" id="IPR012255">
    <property type="entry name" value="ETF_b"/>
</dbReference>
<evidence type="ECO:0000256" key="2">
    <source>
        <dbReference type="ARBA" id="ARBA00022448"/>
    </source>
</evidence>
<dbReference type="PANTHER" id="PTHR21294:SF8">
    <property type="entry name" value="ELECTRON TRANSFER FLAVOPROTEIN SUBUNIT BETA"/>
    <property type="match status" value="1"/>
</dbReference>